<dbReference type="EMBL" id="BQNB010014734">
    <property type="protein sequence ID" value="GJT31765.1"/>
    <property type="molecule type" value="Genomic_DNA"/>
</dbReference>
<evidence type="ECO:0008006" key="4">
    <source>
        <dbReference type="Google" id="ProtNLM"/>
    </source>
</evidence>
<reference evidence="2" key="1">
    <citation type="journal article" date="2022" name="Int. J. Mol. Sci.">
        <title>Draft Genome of Tanacetum Coccineum: Genomic Comparison of Closely Related Tanacetum-Family Plants.</title>
        <authorList>
            <person name="Yamashiro T."/>
            <person name="Shiraishi A."/>
            <person name="Nakayama K."/>
            <person name="Satake H."/>
        </authorList>
    </citation>
    <scope>NUCLEOTIDE SEQUENCE</scope>
</reference>
<keyword evidence="3" id="KW-1185">Reference proteome</keyword>
<evidence type="ECO:0000313" key="2">
    <source>
        <dbReference type="EMBL" id="GJT31765.1"/>
    </source>
</evidence>
<name>A0ABQ5CYM9_9ASTR</name>
<dbReference type="Proteomes" id="UP001151760">
    <property type="component" value="Unassembled WGS sequence"/>
</dbReference>
<reference evidence="2" key="2">
    <citation type="submission" date="2022-01" db="EMBL/GenBank/DDBJ databases">
        <authorList>
            <person name="Yamashiro T."/>
            <person name="Shiraishi A."/>
            <person name="Satake H."/>
            <person name="Nakayama K."/>
        </authorList>
    </citation>
    <scope>NUCLEOTIDE SEQUENCE</scope>
</reference>
<sequence length="96" mass="10450">MSPKKRTMRLNPETTTTNPATTPVTNVQLKAMIDQGVTTALAARDANMNGVDSHNSGIGVKRNEQATRECTYPDFMKCQPLKLNGTEGVVQMTHMG</sequence>
<evidence type="ECO:0000313" key="3">
    <source>
        <dbReference type="Proteomes" id="UP001151760"/>
    </source>
</evidence>
<protein>
    <recommendedName>
        <fullName evidence="4">Reverse transcriptase domain-containing protein</fullName>
    </recommendedName>
</protein>
<feature type="region of interest" description="Disordered" evidence="1">
    <location>
        <begin position="1"/>
        <end position="23"/>
    </location>
</feature>
<organism evidence="2 3">
    <name type="scientific">Tanacetum coccineum</name>
    <dbReference type="NCBI Taxonomy" id="301880"/>
    <lineage>
        <taxon>Eukaryota</taxon>
        <taxon>Viridiplantae</taxon>
        <taxon>Streptophyta</taxon>
        <taxon>Embryophyta</taxon>
        <taxon>Tracheophyta</taxon>
        <taxon>Spermatophyta</taxon>
        <taxon>Magnoliopsida</taxon>
        <taxon>eudicotyledons</taxon>
        <taxon>Gunneridae</taxon>
        <taxon>Pentapetalae</taxon>
        <taxon>asterids</taxon>
        <taxon>campanulids</taxon>
        <taxon>Asterales</taxon>
        <taxon>Asteraceae</taxon>
        <taxon>Asteroideae</taxon>
        <taxon>Anthemideae</taxon>
        <taxon>Anthemidinae</taxon>
        <taxon>Tanacetum</taxon>
    </lineage>
</organism>
<feature type="compositionally biased region" description="Low complexity" evidence="1">
    <location>
        <begin position="14"/>
        <end position="23"/>
    </location>
</feature>
<comment type="caution">
    <text evidence="2">The sequence shown here is derived from an EMBL/GenBank/DDBJ whole genome shotgun (WGS) entry which is preliminary data.</text>
</comment>
<accession>A0ABQ5CYM9</accession>
<proteinExistence type="predicted"/>
<gene>
    <name evidence="2" type="ORF">Tco_0922184</name>
</gene>
<evidence type="ECO:0000256" key="1">
    <source>
        <dbReference type="SAM" id="MobiDB-lite"/>
    </source>
</evidence>